<organism evidence="1 2">
    <name type="scientific">Streptomyces purpureus</name>
    <dbReference type="NCBI Taxonomy" id="1951"/>
    <lineage>
        <taxon>Bacteria</taxon>
        <taxon>Bacillati</taxon>
        <taxon>Actinomycetota</taxon>
        <taxon>Actinomycetes</taxon>
        <taxon>Kitasatosporales</taxon>
        <taxon>Streptomycetaceae</taxon>
        <taxon>Streptomyces</taxon>
    </lineage>
</organism>
<dbReference type="AlphaFoldDB" id="A0A918LM44"/>
<dbReference type="RefSeq" id="WP_189199740.1">
    <property type="nucleotide sequence ID" value="NZ_BMQQ01000001.1"/>
</dbReference>
<name>A0A918LM44_9ACTN</name>
<evidence type="ECO:0000313" key="2">
    <source>
        <dbReference type="Proteomes" id="UP000619486"/>
    </source>
</evidence>
<accession>A0A918LM44</accession>
<reference evidence="1" key="1">
    <citation type="journal article" date="2014" name="Int. J. Syst. Evol. Microbiol.">
        <title>Complete genome sequence of Corynebacterium casei LMG S-19264T (=DSM 44701T), isolated from a smear-ripened cheese.</title>
        <authorList>
            <consortium name="US DOE Joint Genome Institute (JGI-PGF)"/>
            <person name="Walter F."/>
            <person name="Albersmeier A."/>
            <person name="Kalinowski J."/>
            <person name="Ruckert C."/>
        </authorList>
    </citation>
    <scope>NUCLEOTIDE SEQUENCE</scope>
    <source>
        <strain evidence="1">JCM 3172</strain>
    </source>
</reference>
<evidence type="ECO:0000313" key="1">
    <source>
        <dbReference type="EMBL" id="GGT16781.1"/>
    </source>
</evidence>
<sequence length="266" mass="29404">MEPIAPRNLTAQLAYRARGNPPGTTPASSVGNFYPGLELDLRNLWRRVFAGIELHEAVALVLAVDDDAPPEVQALVGEILLTVDGHPVWIEVTGPREPGGASESLGNWSLEWSNALADIVHKAGQEVRCTFTKGDDDQQDVSLRVRQIFEPGPEGGEDARTAVLSRELAQPGELTQSLCSPWQNDFIGCGCYYWAASRPDYVNVEFDEADGSRGHNWLQRDRTPATPKFYTLRQADLLQHADIIAGWEDKLSFVLKGRDDHDRDGD</sequence>
<dbReference type="Proteomes" id="UP000619486">
    <property type="component" value="Unassembled WGS sequence"/>
</dbReference>
<comment type="caution">
    <text evidence="1">The sequence shown here is derived from an EMBL/GenBank/DDBJ whole genome shotgun (WGS) entry which is preliminary data.</text>
</comment>
<dbReference type="EMBL" id="BMQQ01000001">
    <property type="protein sequence ID" value="GGT16781.1"/>
    <property type="molecule type" value="Genomic_DNA"/>
</dbReference>
<protein>
    <submittedName>
        <fullName evidence="1">Uncharacterized protein</fullName>
    </submittedName>
</protein>
<reference evidence="1" key="2">
    <citation type="submission" date="2020-09" db="EMBL/GenBank/DDBJ databases">
        <authorList>
            <person name="Sun Q."/>
            <person name="Ohkuma M."/>
        </authorList>
    </citation>
    <scope>NUCLEOTIDE SEQUENCE</scope>
    <source>
        <strain evidence="1">JCM 3172</strain>
    </source>
</reference>
<gene>
    <name evidence="1" type="ORF">GCM10014713_07110</name>
</gene>
<keyword evidence="2" id="KW-1185">Reference proteome</keyword>
<proteinExistence type="predicted"/>